<keyword evidence="1" id="KW-0863">Zinc-finger</keyword>
<evidence type="ECO:0000313" key="4">
    <source>
        <dbReference type="EMBL" id="KAF0297070.1"/>
    </source>
</evidence>
<dbReference type="InterPro" id="IPR001969">
    <property type="entry name" value="Aspartic_peptidase_AS"/>
</dbReference>
<dbReference type="AlphaFoldDB" id="A0A6A4W073"/>
<dbReference type="InterPro" id="IPR013087">
    <property type="entry name" value="Znf_C2H2_type"/>
</dbReference>
<evidence type="ECO:0000313" key="5">
    <source>
        <dbReference type="Proteomes" id="UP000440578"/>
    </source>
</evidence>
<feature type="domain" description="C2H2-type" evidence="3">
    <location>
        <begin position="91"/>
        <end position="119"/>
    </location>
</feature>
<dbReference type="OrthoDB" id="9893755at2759"/>
<dbReference type="PROSITE" id="PS00141">
    <property type="entry name" value="ASP_PROTEASE"/>
    <property type="match status" value="1"/>
</dbReference>
<feature type="region of interest" description="Disordered" evidence="2">
    <location>
        <begin position="112"/>
        <end position="145"/>
    </location>
</feature>
<keyword evidence="1" id="KW-0479">Metal-binding</keyword>
<dbReference type="Proteomes" id="UP000440578">
    <property type="component" value="Unassembled WGS sequence"/>
</dbReference>
<reference evidence="4 5" key="1">
    <citation type="submission" date="2019-07" db="EMBL/GenBank/DDBJ databases">
        <title>Draft genome assembly of a fouling barnacle, Amphibalanus amphitrite (Darwin, 1854): The first reference genome for Thecostraca.</title>
        <authorList>
            <person name="Kim W."/>
        </authorList>
    </citation>
    <scope>NUCLEOTIDE SEQUENCE [LARGE SCALE GENOMIC DNA]</scope>
    <source>
        <strain evidence="4">SNU_AA5</strain>
        <tissue evidence="4">Soma without cirri and trophi</tissue>
    </source>
</reference>
<keyword evidence="5" id="KW-1185">Reference proteome</keyword>
<sequence>MRSYGACANYACLRYGRFHFTTEMHLNLWEVSDKQDLQEKGSKVSVLVNGCELQMLIDTGSPVSIVSRDMMVPGLDIRPSQLKLKSFTGRTECPECGLSFLTARSLLIHRTKTHQTKESSAAHRQSPPPPSLPPVADEVTIGTSG</sequence>
<dbReference type="EMBL" id="VIIS01001515">
    <property type="protein sequence ID" value="KAF0297070.1"/>
    <property type="molecule type" value="Genomic_DNA"/>
</dbReference>
<dbReference type="PROSITE" id="PS00028">
    <property type="entry name" value="ZINC_FINGER_C2H2_1"/>
    <property type="match status" value="1"/>
</dbReference>
<keyword evidence="1" id="KW-0862">Zinc</keyword>
<organism evidence="4 5">
    <name type="scientific">Amphibalanus amphitrite</name>
    <name type="common">Striped barnacle</name>
    <name type="synonym">Balanus amphitrite</name>
    <dbReference type="NCBI Taxonomy" id="1232801"/>
    <lineage>
        <taxon>Eukaryota</taxon>
        <taxon>Metazoa</taxon>
        <taxon>Ecdysozoa</taxon>
        <taxon>Arthropoda</taxon>
        <taxon>Crustacea</taxon>
        <taxon>Multicrustacea</taxon>
        <taxon>Cirripedia</taxon>
        <taxon>Thoracica</taxon>
        <taxon>Thoracicalcarea</taxon>
        <taxon>Balanomorpha</taxon>
        <taxon>Balanoidea</taxon>
        <taxon>Balanidae</taxon>
        <taxon>Amphibalaninae</taxon>
        <taxon>Amphibalanus</taxon>
    </lineage>
</organism>
<dbReference type="PROSITE" id="PS50157">
    <property type="entry name" value="ZINC_FINGER_C2H2_2"/>
    <property type="match status" value="1"/>
</dbReference>
<name>A0A6A4W073_AMPAM</name>
<accession>A0A6A4W073</accession>
<evidence type="ECO:0000256" key="1">
    <source>
        <dbReference type="PROSITE-ProRule" id="PRU00042"/>
    </source>
</evidence>
<dbReference type="InterPro" id="IPR021109">
    <property type="entry name" value="Peptidase_aspartic_dom_sf"/>
</dbReference>
<evidence type="ECO:0000259" key="3">
    <source>
        <dbReference type="PROSITE" id="PS50157"/>
    </source>
</evidence>
<evidence type="ECO:0000256" key="2">
    <source>
        <dbReference type="SAM" id="MobiDB-lite"/>
    </source>
</evidence>
<dbReference type="GO" id="GO:0008270">
    <property type="term" value="F:zinc ion binding"/>
    <property type="evidence" value="ECO:0007669"/>
    <property type="project" value="UniProtKB-KW"/>
</dbReference>
<proteinExistence type="predicted"/>
<dbReference type="GO" id="GO:0006508">
    <property type="term" value="P:proteolysis"/>
    <property type="evidence" value="ECO:0007669"/>
    <property type="project" value="InterPro"/>
</dbReference>
<protein>
    <recommendedName>
        <fullName evidence="3">C2H2-type domain-containing protein</fullName>
    </recommendedName>
</protein>
<dbReference type="SUPFAM" id="SSF50630">
    <property type="entry name" value="Acid proteases"/>
    <property type="match status" value="1"/>
</dbReference>
<dbReference type="GO" id="GO:0004190">
    <property type="term" value="F:aspartic-type endopeptidase activity"/>
    <property type="evidence" value="ECO:0007669"/>
    <property type="project" value="InterPro"/>
</dbReference>
<comment type="caution">
    <text evidence="4">The sequence shown here is derived from an EMBL/GenBank/DDBJ whole genome shotgun (WGS) entry which is preliminary data.</text>
</comment>
<gene>
    <name evidence="4" type="ORF">FJT64_005554</name>
</gene>